<dbReference type="SUPFAM" id="SSF49363">
    <property type="entry name" value="Purple acid phosphatase, N-terminal domain"/>
    <property type="match status" value="1"/>
</dbReference>
<reference evidence="6" key="1">
    <citation type="submission" date="2023-07" db="EMBL/GenBank/DDBJ databases">
        <authorList>
            <person name="Yue Y."/>
        </authorList>
    </citation>
    <scope>NUCLEOTIDE SEQUENCE [LARGE SCALE GENOMIC DNA]</scope>
    <source>
        <strain evidence="6">2Y89</strain>
    </source>
</reference>
<evidence type="ECO:0000313" key="6">
    <source>
        <dbReference type="Proteomes" id="UP001198402"/>
    </source>
</evidence>
<gene>
    <name evidence="5" type="ORF">LBV24_08325</name>
</gene>
<evidence type="ECO:0000259" key="3">
    <source>
        <dbReference type="Pfam" id="PF16656"/>
    </source>
</evidence>
<sequence>MIKKYTLTCLLFLFGYIGFTQSIIRGPYLQKGTQTSVVIKWRTDSNDSSIIEYSTDSAFGTFTTFSDSTLKSDHEAEITGLTSGTVYYYRIGIGGGLLPNDSELYFKTHPVIGSTDPYTFWIAGGIGQAGFSSANAVAVEVRDAYYSYIGNDITDGIILTGDNADSKGTDAQFQTHLFNVYNDKIKNSILWATLGNIDGKFVNNTTAPIGAYYDVFTFPTSGESGGLASGTESYYSFDYGNIHFIVLNSHDEDRSVGSTMYNWALNDIQSTTQEWIIGIWHHPPYSKGYHTSEGLQYVGTPAEIQLIEMRENIIPMLEANGIDLVISGHTEVYERSYFINGHYGESASFDFATHAVGPNGEGDGKLNGDGVYSKSLIGQNANIGTVYSVNATASRDANCECDHNAMYYSVKQYGTGILEVEGNTLSMKFLNRFGVIEDQFSIHKGPDYIFDGSWQDGNNPNGLSTDLEDIAIVSGTASISSNTTSNTVVVNPGAKLSIDSGVSLTANTIVLESDSDNYSVLNPSTSSTVNGKTKYERYTNQIGSGSSGGNDLIASPLTSGTMETFGAFADWNKNMSALNDIRAFAPYNNNSGNFENYNVVSNETTQLEPGKGYRAATDDGSPLVFTGNVSIGNVNTTISTGTSSIWNLVGNPYTSYLDSQEFLDVNGALGSDVLDSSFNAVYGYNAGTDGTGIWTIINNVQNIGKNIAPGQGFFVASNGTGGANNLSFTPDMRTLNGTDDFILGRQNQENTISHLELSIENSSISYETDFYFTNNSTLGLDPGYDAGSFDSQNSEFALYSHLVNDNNGVNMAIQAMSIEDMNDVSIPLGLNSQPGESVTFQISQSNLPGSINVYLEDNIENTFTLLNSNDYTFTSSEELNGVGRFFLHFSASILSLQGDELNGLQIYTTASPETINVNGRLFGPSILNLYDMQGRLVITDVLNHNSNINSIDVESLNSGVYIVKLKVGNHIRTEKVIIR</sequence>
<dbReference type="Pfam" id="PF00149">
    <property type="entry name" value="Metallophos"/>
    <property type="match status" value="1"/>
</dbReference>
<dbReference type="InterPro" id="IPR015914">
    <property type="entry name" value="PAPs_N"/>
</dbReference>
<feature type="domain" description="Purple acid phosphatase N-terminal" evidence="3">
    <location>
        <begin position="30"/>
        <end position="104"/>
    </location>
</feature>
<dbReference type="InterPro" id="IPR004843">
    <property type="entry name" value="Calcineurin-like_PHP"/>
</dbReference>
<dbReference type="Gene3D" id="3.60.21.10">
    <property type="match status" value="1"/>
</dbReference>
<dbReference type="InterPro" id="IPR008963">
    <property type="entry name" value="Purple_acid_Pase-like_N"/>
</dbReference>
<protein>
    <submittedName>
        <fullName evidence="5">T9SS type A sorting domain-containing protein</fullName>
    </submittedName>
</protein>
<dbReference type="PANTHER" id="PTHR22953">
    <property type="entry name" value="ACID PHOSPHATASE RELATED"/>
    <property type="match status" value="1"/>
</dbReference>
<proteinExistence type="predicted"/>
<evidence type="ECO:0000259" key="4">
    <source>
        <dbReference type="Pfam" id="PF18962"/>
    </source>
</evidence>
<feature type="domain" description="Calcineurin-like phosphoesterase" evidence="2">
    <location>
        <begin position="154"/>
        <end position="330"/>
    </location>
</feature>
<dbReference type="InterPro" id="IPR039331">
    <property type="entry name" value="PAPs-like"/>
</dbReference>
<name>A0ABS7XZZ2_9FLAO</name>
<dbReference type="InterPro" id="IPR029052">
    <property type="entry name" value="Metallo-depent_PP-like"/>
</dbReference>
<keyword evidence="1" id="KW-0732">Signal</keyword>
<evidence type="ECO:0000313" key="5">
    <source>
        <dbReference type="EMBL" id="MCA0153218.1"/>
    </source>
</evidence>
<evidence type="ECO:0000256" key="1">
    <source>
        <dbReference type="ARBA" id="ARBA00022729"/>
    </source>
</evidence>
<feature type="domain" description="Secretion system C-terminal sorting" evidence="4">
    <location>
        <begin position="918"/>
        <end position="978"/>
    </location>
</feature>
<dbReference type="Pfam" id="PF18962">
    <property type="entry name" value="Por_Secre_tail"/>
    <property type="match status" value="1"/>
</dbReference>
<dbReference type="EMBL" id="JAIUJS010000003">
    <property type="protein sequence ID" value="MCA0153218.1"/>
    <property type="molecule type" value="Genomic_DNA"/>
</dbReference>
<dbReference type="Proteomes" id="UP001198402">
    <property type="component" value="Unassembled WGS sequence"/>
</dbReference>
<accession>A0ABS7XZZ2</accession>
<organism evidence="5 6">
    <name type="scientific">Winogradskyella vincentii</name>
    <dbReference type="NCBI Taxonomy" id="2877122"/>
    <lineage>
        <taxon>Bacteria</taxon>
        <taxon>Pseudomonadati</taxon>
        <taxon>Bacteroidota</taxon>
        <taxon>Flavobacteriia</taxon>
        <taxon>Flavobacteriales</taxon>
        <taxon>Flavobacteriaceae</taxon>
        <taxon>Winogradskyella</taxon>
    </lineage>
</organism>
<keyword evidence="6" id="KW-1185">Reference proteome</keyword>
<dbReference type="PANTHER" id="PTHR22953:SF153">
    <property type="entry name" value="PURPLE ACID PHOSPHATASE"/>
    <property type="match status" value="1"/>
</dbReference>
<evidence type="ECO:0000259" key="2">
    <source>
        <dbReference type="Pfam" id="PF00149"/>
    </source>
</evidence>
<dbReference type="Gene3D" id="2.60.40.380">
    <property type="entry name" value="Purple acid phosphatase-like, N-terminal"/>
    <property type="match status" value="1"/>
</dbReference>
<dbReference type="NCBIfam" id="TIGR04183">
    <property type="entry name" value="Por_Secre_tail"/>
    <property type="match status" value="1"/>
</dbReference>
<comment type="caution">
    <text evidence="5">The sequence shown here is derived from an EMBL/GenBank/DDBJ whole genome shotgun (WGS) entry which is preliminary data.</text>
</comment>
<dbReference type="RefSeq" id="WP_224478183.1">
    <property type="nucleotide sequence ID" value="NZ_JAIUJS010000003.1"/>
</dbReference>
<dbReference type="SUPFAM" id="SSF56300">
    <property type="entry name" value="Metallo-dependent phosphatases"/>
    <property type="match status" value="1"/>
</dbReference>
<dbReference type="InterPro" id="IPR026444">
    <property type="entry name" value="Secre_tail"/>
</dbReference>
<dbReference type="Pfam" id="PF16656">
    <property type="entry name" value="Pur_ac_phosph_N"/>
    <property type="match status" value="1"/>
</dbReference>